<proteinExistence type="predicted"/>
<evidence type="ECO:0000313" key="1">
    <source>
        <dbReference type="EMBL" id="KAG8647762.1"/>
    </source>
</evidence>
<keyword evidence="2" id="KW-1185">Reference proteome</keyword>
<dbReference type="EMBL" id="CM004395">
    <property type="protein sequence ID" value="KAG8647762.1"/>
    <property type="molecule type" value="Genomic_DNA"/>
</dbReference>
<evidence type="ECO:0000313" key="2">
    <source>
        <dbReference type="Proteomes" id="UP000091857"/>
    </source>
</evidence>
<name>A0ACB7H4W9_MANES</name>
<reference evidence="2" key="1">
    <citation type="journal article" date="2016" name="Nat. Biotechnol.">
        <title>Sequencing wild and cultivated cassava and related species reveals extensive interspecific hybridization and genetic diversity.</title>
        <authorList>
            <person name="Bredeson J.V."/>
            <person name="Lyons J.B."/>
            <person name="Prochnik S.E."/>
            <person name="Wu G.A."/>
            <person name="Ha C.M."/>
            <person name="Edsinger-Gonzales E."/>
            <person name="Grimwood J."/>
            <person name="Schmutz J."/>
            <person name="Rabbi I.Y."/>
            <person name="Egesi C."/>
            <person name="Nauluvula P."/>
            <person name="Lebot V."/>
            <person name="Ndunguru J."/>
            <person name="Mkamilo G."/>
            <person name="Bart R.S."/>
            <person name="Setter T.L."/>
            <person name="Gleadow R.M."/>
            <person name="Kulakow P."/>
            <person name="Ferguson M.E."/>
            <person name="Rounsley S."/>
            <person name="Rokhsar D.S."/>
        </authorList>
    </citation>
    <scope>NUCLEOTIDE SEQUENCE [LARGE SCALE GENOMIC DNA]</scope>
    <source>
        <strain evidence="2">cv. AM560-2</strain>
    </source>
</reference>
<dbReference type="Proteomes" id="UP000091857">
    <property type="component" value="Chromosome 9"/>
</dbReference>
<protein>
    <submittedName>
        <fullName evidence="1">Uncharacterized protein</fullName>
    </submittedName>
</protein>
<organism evidence="1 2">
    <name type="scientific">Manihot esculenta</name>
    <name type="common">Cassava</name>
    <name type="synonym">Jatropha manihot</name>
    <dbReference type="NCBI Taxonomy" id="3983"/>
    <lineage>
        <taxon>Eukaryota</taxon>
        <taxon>Viridiplantae</taxon>
        <taxon>Streptophyta</taxon>
        <taxon>Embryophyta</taxon>
        <taxon>Tracheophyta</taxon>
        <taxon>Spermatophyta</taxon>
        <taxon>Magnoliopsida</taxon>
        <taxon>eudicotyledons</taxon>
        <taxon>Gunneridae</taxon>
        <taxon>Pentapetalae</taxon>
        <taxon>rosids</taxon>
        <taxon>fabids</taxon>
        <taxon>Malpighiales</taxon>
        <taxon>Euphorbiaceae</taxon>
        <taxon>Crotonoideae</taxon>
        <taxon>Manihoteae</taxon>
        <taxon>Manihot</taxon>
    </lineage>
</organism>
<accession>A0ACB7H4W9</accession>
<gene>
    <name evidence="1" type="ORF">MANES_09G107600v8</name>
</gene>
<sequence length="276" mass="30330">MCITHILKPYNIKLSKPIKETAHVPSSYPLSLVSLCGCCITGNWKMDRSQLLLLGLPIFLFFSDIVNLFTVPPPPKPAPNDHSSIRSKPNQVHQQPPQFPAQKSSSASIGGVGGGVGNIGIGSTINIDFCSSCSYRGTAVTMKNMLETQFPGINVILANYPPPFPKRLLSKVVPVFQFGIIGVIMAGEQIFPRLGFAVPPPWYYSLRANRFGSIASTWLFGNFIQSFLQSSGAFEVYCNGELVRSFLFVIPHADFSLESKIFCPSLDVYCLLVWMS</sequence>
<comment type="caution">
    <text evidence="1">The sequence shown here is derived from an EMBL/GenBank/DDBJ whole genome shotgun (WGS) entry which is preliminary data.</text>
</comment>